<evidence type="ECO:0000256" key="4">
    <source>
        <dbReference type="ARBA" id="ARBA00022801"/>
    </source>
</evidence>
<comment type="subcellular location">
    <subcellularLocation>
        <location evidence="8">Secreted</location>
    </subcellularLocation>
</comment>
<dbReference type="SUPFAM" id="SSF55486">
    <property type="entry name" value="Metalloproteases ('zincins'), catalytic domain"/>
    <property type="match status" value="1"/>
</dbReference>
<evidence type="ECO:0000259" key="10">
    <source>
        <dbReference type="Pfam" id="PF02868"/>
    </source>
</evidence>
<dbReference type="AlphaFoldDB" id="A0A1F7WPV5"/>
<proteinExistence type="inferred from homology"/>
<dbReference type="GO" id="GO:0046872">
    <property type="term" value="F:metal ion binding"/>
    <property type="evidence" value="ECO:0007669"/>
    <property type="project" value="UniProtKB-UniRule"/>
</dbReference>
<dbReference type="PANTHER" id="PTHR33794">
    <property type="entry name" value="BACILLOLYSIN"/>
    <property type="match status" value="1"/>
</dbReference>
<keyword evidence="4 8" id="KW-0378">Hydrolase</keyword>
<comment type="cofactor">
    <cofactor evidence="8">
        <name>Zn(2+)</name>
        <dbReference type="ChEBI" id="CHEBI:29105"/>
    </cofactor>
</comment>
<comment type="similarity">
    <text evidence="1 8">Belongs to the peptidase M4 family.</text>
</comment>
<feature type="chain" id="PRO_5023011089" description="Neutral metalloproteinase" evidence="8">
    <location>
        <begin position="23"/>
        <end position="553"/>
    </location>
</feature>
<feature type="signal peptide" evidence="8">
    <location>
        <begin position="1"/>
        <end position="22"/>
    </location>
</feature>
<dbReference type="EC" id="3.4.24.-" evidence="8"/>
<dbReference type="EMBL" id="MGFH01000134">
    <property type="protein sequence ID" value="OGM04850.1"/>
    <property type="molecule type" value="Genomic_DNA"/>
</dbReference>
<protein>
    <recommendedName>
        <fullName evidence="8">Neutral metalloproteinase</fullName>
        <ecNumber evidence="8">3.4.24.-</ecNumber>
    </recommendedName>
</protein>
<keyword evidence="3" id="KW-0479">Metal-binding</keyword>
<dbReference type="Pfam" id="PF01447">
    <property type="entry name" value="Peptidase_M4"/>
    <property type="match status" value="1"/>
</dbReference>
<keyword evidence="6 8" id="KW-0482">Metalloprotease</keyword>
<dbReference type="InterPro" id="IPR013856">
    <property type="entry name" value="Peptidase_M4_domain"/>
</dbReference>
<dbReference type="Pfam" id="PF02868">
    <property type="entry name" value="Peptidase_M4_C"/>
    <property type="match status" value="1"/>
</dbReference>
<evidence type="ECO:0000256" key="3">
    <source>
        <dbReference type="ARBA" id="ARBA00022723"/>
    </source>
</evidence>
<feature type="domain" description="Peptidase M4 C-terminal" evidence="10">
    <location>
        <begin position="383"/>
        <end position="512"/>
    </location>
</feature>
<dbReference type="Gene3D" id="1.10.390.10">
    <property type="entry name" value="Neutral Protease Domain 2"/>
    <property type="match status" value="1"/>
</dbReference>
<dbReference type="GO" id="GO:0006508">
    <property type="term" value="P:proteolysis"/>
    <property type="evidence" value="ECO:0007669"/>
    <property type="project" value="UniProtKB-KW"/>
</dbReference>
<feature type="active site" description="Proton donor" evidence="7">
    <location>
        <position position="440"/>
    </location>
</feature>
<evidence type="ECO:0000256" key="7">
    <source>
        <dbReference type="PIRSR" id="PIRSR623612-1"/>
    </source>
</evidence>
<evidence type="ECO:0000256" key="8">
    <source>
        <dbReference type="RuleBase" id="RU366073"/>
    </source>
</evidence>
<accession>A0A1F7WPV5</accession>
<feature type="active site" evidence="7">
    <location>
        <position position="370"/>
    </location>
</feature>
<evidence type="ECO:0000256" key="1">
    <source>
        <dbReference type="ARBA" id="ARBA00009388"/>
    </source>
</evidence>
<evidence type="ECO:0000256" key="2">
    <source>
        <dbReference type="ARBA" id="ARBA00022670"/>
    </source>
</evidence>
<name>A0A1F7WPV5_9BACT</name>
<evidence type="ECO:0000256" key="6">
    <source>
        <dbReference type="ARBA" id="ARBA00023049"/>
    </source>
</evidence>
<gene>
    <name evidence="11" type="ORF">A2008_00865</name>
</gene>
<dbReference type="GO" id="GO:0004222">
    <property type="term" value="F:metalloendopeptidase activity"/>
    <property type="evidence" value="ECO:0007669"/>
    <property type="project" value="UniProtKB-UniRule"/>
</dbReference>
<dbReference type="Gene3D" id="3.10.170.10">
    <property type="match status" value="1"/>
</dbReference>
<keyword evidence="8" id="KW-0732">Signal</keyword>
<keyword evidence="5 8" id="KW-0862">Zinc</keyword>
<evidence type="ECO:0000256" key="5">
    <source>
        <dbReference type="ARBA" id="ARBA00022833"/>
    </source>
</evidence>
<dbReference type="InterPro" id="IPR023612">
    <property type="entry name" value="Peptidase_M4"/>
</dbReference>
<organism evidence="11 12">
    <name type="scientific">Candidatus Wallbacteria bacterium GWC2_49_35</name>
    <dbReference type="NCBI Taxonomy" id="1817813"/>
    <lineage>
        <taxon>Bacteria</taxon>
        <taxon>Candidatus Walliibacteriota</taxon>
    </lineage>
</organism>
<keyword evidence="2 8" id="KW-0645">Protease</keyword>
<comment type="function">
    <text evidence="8">Extracellular zinc metalloprotease.</text>
</comment>
<evidence type="ECO:0000313" key="12">
    <source>
        <dbReference type="Proteomes" id="UP000178735"/>
    </source>
</evidence>
<dbReference type="STRING" id="1817813.A2008_00865"/>
<dbReference type="InterPro" id="IPR050728">
    <property type="entry name" value="Zinc_Metalloprotease_M4"/>
</dbReference>
<feature type="domain" description="Peptidase M4" evidence="9">
    <location>
        <begin position="282"/>
        <end position="377"/>
    </location>
</feature>
<dbReference type="InterPro" id="IPR027268">
    <property type="entry name" value="Peptidase_M4/M1_CTD_sf"/>
</dbReference>
<evidence type="ECO:0000313" key="11">
    <source>
        <dbReference type="EMBL" id="OGM04850.1"/>
    </source>
</evidence>
<keyword evidence="8" id="KW-0964">Secreted</keyword>
<dbReference type="InterPro" id="IPR001570">
    <property type="entry name" value="Peptidase_M4_C_domain"/>
</dbReference>
<dbReference type="PRINTS" id="PR00730">
    <property type="entry name" value="THERMOLYSIN"/>
</dbReference>
<reference evidence="11 12" key="1">
    <citation type="journal article" date="2016" name="Nat. Commun.">
        <title>Thousands of microbial genomes shed light on interconnected biogeochemical processes in an aquifer system.</title>
        <authorList>
            <person name="Anantharaman K."/>
            <person name="Brown C.T."/>
            <person name="Hug L.A."/>
            <person name="Sharon I."/>
            <person name="Castelle C.J."/>
            <person name="Probst A.J."/>
            <person name="Thomas B.C."/>
            <person name="Singh A."/>
            <person name="Wilkins M.J."/>
            <person name="Karaoz U."/>
            <person name="Brodie E.L."/>
            <person name="Williams K.H."/>
            <person name="Hubbard S.S."/>
            <person name="Banfield J.F."/>
        </authorList>
    </citation>
    <scope>NUCLEOTIDE SEQUENCE [LARGE SCALE GENOMIC DNA]</scope>
</reference>
<sequence length="553" mass="61035">MKKLFLIVLILTLALVFTNAYAAGDAFNFAKFNAKNGNKYSVNFDEAGNIRNIISSDAKAYSTKIAKRSTNELVADAIKFLEKNSDLISGVEVKDLRVENVSQSENISHILFAHYFKNKKVFESEVAVHINNASEVVMVNNALNPIGKVSSVSNTISHDKAIGIAKKHIKCQGERIKTKAAGIIYSKNKIAFESIRVELASKDPLGDFVFVINAASGEVIECFDIMFHADVPEAPKAPQGTIYMYHPMKGDIISEPIINLTNTAKGLVGKWVTVVNEDTAPAVLNSVGNYAFDANDTHFDEVNAYYHTNKVHDFVSQYGFTGLDRSIKVTVHYGTKYDNAFFSPMEGAIALGDGNRLNDLAKEESVIYHEYGHAVTNAMVYMPYSSESGAINEAFSDYLACTMTEDSMVGEWAVAKMNKPFIRNMDNKTHYPEDIQNEVHYDSNIYGAGLWDLRKAIGAEATDKIMHFSRNYLKGIKSQKFTDGVNALVAADKEFFKGVNADKIKKVFEARGIKAKPLASTSAPVIDAVKFEALNGNKEAEKLLVDIENGNIK</sequence>
<dbReference type="GO" id="GO:0005576">
    <property type="term" value="C:extracellular region"/>
    <property type="evidence" value="ECO:0007669"/>
    <property type="project" value="UniProtKB-SubCell"/>
</dbReference>
<evidence type="ECO:0000259" key="9">
    <source>
        <dbReference type="Pfam" id="PF01447"/>
    </source>
</evidence>
<dbReference type="Proteomes" id="UP000178735">
    <property type="component" value="Unassembled WGS sequence"/>
</dbReference>
<dbReference type="PANTHER" id="PTHR33794:SF1">
    <property type="entry name" value="BACILLOLYSIN"/>
    <property type="match status" value="1"/>
</dbReference>
<comment type="caution">
    <text evidence="11">The sequence shown here is derived from an EMBL/GenBank/DDBJ whole genome shotgun (WGS) entry which is preliminary data.</text>
</comment>